<feature type="binding site" evidence="9">
    <location>
        <position position="40"/>
    </location>
    <ligand>
        <name>substrate</name>
    </ligand>
</feature>
<dbReference type="PANTHER" id="PTHR32119:SF2">
    <property type="entry name" value="OROTIDINE 5'-PHOSPHATE DECARBOXYLASE"/>
    <property type="match status" value="1"/>
</dbReference>
<sequence length="282" mass="30535">MASRSTVSFAQRGAEHPNPLVGRLFEIAEKKKTNVVLSADLTTTKELLTIADSLGPHIAVLKTHIDIVSDFGPETVQGLIELAKRHDFLLFEDRKFVDIGNTVQKQYKGGVLRIHEWAHIINASILAGEGIIQALDQTVRDGGLEDRGILILAEMTSKGSLAVGEYTRLSVEIARKYPKSVIGFVSTTELSNHSPSNTPTEDFVVFTTGVNISSKGDALGQQYQTPTTAMAGGSDFLIAGRGIYAASDPVDAVKQYQKAGWDAYERRVASHNGDKQVGPDIN</sequence>
<accession>A0A0D1Y9F9</accession>
<feature type="binding site" evidence="9">
    <location>
        <position position="156"/>
    </location>
    <ligand>
        <name>substrate</name>
    </ligand>
</feature>
<dbReference type="GO" id="GO:0005829">
    <property type="term" value="C:cytosol"/>
    <property type="evidence" value="ECO:0007669"/>
    <property type="project" value="TreeGrafter"/>
</dbReference>
<dbReference type="InterPro" id="IPR013785">
    <property type="entry name" value="Aldolase_TIM"/>
</dbReference>
<evidence type="ECO:0000313" key="12">
    <source>
        <dbReference type="EMBL" id="KIV77424.1"/>
    </source>
</evidence>
<comment type="similarity">
    <text evidence="2 10">Belongs to the OMP decarboxylase family.</text>
</comment>
<dbReference type="GO" id="GO:0044205">
    <property type="term" value="P:'de novo' UMP biosynthetic process"/>
    <property type="evidence" value="ECO:0007669"/>
    <property type="project" value="UniProtKB-UniPathway"/>
</dbReference>
<proteinExistence type="inferred from homology"/>
<dbReference type="OrthoDB" id="10263753at2759"/>
<gene>
    <name evidence="12" type="ORF">PV11_09221</name>
</gene>
<dbReference type="HOGENOM" id="CLU_030821_0_0_1"/>
<dbReference type="Gene3D" id="3.20.20.70">
    <property type="entry name" value="Aldolase class I"/>
    <property type="match status" value="1"/>
</dbReference>
<evidence type="ECO:0000256" key="5">
    <source>
        <dbReference type="ARBA" id="ARBA00022793"/>
    </source>
</evidence>
<dbReference type="InterPro" id="IPR001754">
    <property type="entry name" value="OMPdeCOase_dom"/>
</dbReference>
<protein>
    <recommendedName>
        <fullName evidence="4 10">Orotidine 5'-phosphate decarboxylase</fullName>
        <ecNumber evidence="3 10">4.1.1.23</ecNumber>
    </recommendedName>
</protein>
<reference evidence="12 13" key="1">
    <citation type="submission" date="2015-01" db="EMBL/GenBank/DDBJ databases">
        <title>The Genome Sequence of Exophiala sideris CBS121828.</title>
        <authorList>
            <consortium name="The Broad Institute Genomics Platform"/>
            <person name="Cuomo C."/>
            <person name="de Hoog S."/>
            <person name="Gorbushina A."/>
            <person name="Stielow B."/>
            <person name="Teixiera M."/>
            <person name="Abouelleil A."/>
            <person name="Chapman S.B."/>
            <person name="Priest M."/>
            <person name="Young S.K."/>
            <person name="Wortman J."/>
            <person name="Nusbaum C."/>
            <person name="Birren B."/>
        </authorList>
    </citation>
    <scope>NUCLEOTIDE SEQUENCE [LARGE SCALE GENOMIC DNA]</scope>
    <source>
        <strain evidence="12 13">CBS 121828</strain>
    </source>
</reference>
<dbReference type="FunFam" id="3.20.20.70:FF:000114">
    <property type="entry name" value="Decarboxylase,orotidine phosphate"/>
    <property type="match status" value="1"/>
</dbReference>
<keyword evidence="7 10" id="KW-0456">Lyase</keyword>
<evidence type="ECO:0000313" key="13">
    <source>
        <dbReference type="Proteomes" id="UP000053599"/>
    </source>
</evidence>
<feature type="active site" description="For OMPdecase activity" evidence="8">
    <location>
        <position position="93"/>
    </location>
</feature>
<dbReference type="SMART" id="SM00934">
    <property type="entry name" value="OMPdecase"/>
    <property type="match status" value="1"/>
</dbReference>
<feature type="binding site" evidence="9">
    <location>
        <position position="62"/>
    </location>
    <ligand>
        <name>substrate</name>
    </ligand>
</feature>
<dbReference type="PROSITE" id="PS00156">
    <property type="entry name" value="OMPDECASE"/>
    <property type="match status" value="1"/>
</dbReference>
<evidence type="ECO:0000256" key="6">
    <source>
        <dbReference type="ARBA" id="ARBA00022975"/>
    </source>
</evidence>
<evidence type="ECO:0000256" key="1">
    <source>
        <dbReference type="ARBA" id="ARBA00004861"/>
    </source>
</evidence>
<keyword evidence="5 10" id="KW-0210">Decarboxylase</keyword>
<dbReference type="EMBL" id="KN846954">
    <property type="protein sequence ID" value="KIV77424.1"/>
    <property type="molecule type" value="Genomic_DNA"/>
</dbReference>
<comment type="pathway">
    <text evidence="1 10">Pyrimidine metabolism; UMP biosynthesis via de novo pathway; UMP from orotate: step 2/2.</text>
</comment>
<feature type="active site" description="For OMPdecase activity" evidence="8">
    <location>
        <position position="98"/>
    </location>
</feature>
<dbReference type="SUPFAM" id="SSF51366">
    <property type="entry name" value="Ribulose-phoshate binding barrel"/>
    <property type="match status" value="1"/>
</dbReference>
<dbReference type="CDD" id="cd04725">
    <property type="entry name" value="OMP_decarboxylase_like"/>
    <property type="match status" value="1"/>
</dbReference>
<organism evidence="12 13">
    <name type="scientific">Exophiala sideris</name>
    <dbReference type="NCBI Taxonomy" id="1016849"/>
    <lineage>
        <taxon>Eukaryota</taxon>
        <taxon>Fungi</taxon>
        <taxon>Dikarya</taxon>
        <taxon>Ascomycota</taxon>
        <taxon>Pezizomycotina</taxon>
        <taxon>Eurotiomycetes</taxon>
        <taxon>Chaetothyriomycetidae</taxon>
        <taxon>Chaetothyriales</taxon>
        <taxon>Herpotrichiellaceae</taxon>
        <taxon>Exophiala</taxon>
    </lineage>
</organism>
<evidence type="ECO:0000256" key="10">
    <source>
        <dbReference type="RuleBase" id="RU000512"/>
    </source>
</evidence>
<feature type="domain" description="Orotidine 5'-phosphate decarboxylase" evidence="11">
    <location>
        <begin position="34"/>
        <end position="256"/>
    </location>
</feature>
<feature type="binding site" evidence="9">
    <location>
        <position position="241"/>
    </location>
    <ligand>
        <name>substrate</name>
    </ligand>
</feature>
<dbReference type="PANTHER" id="PTHR32119">
    <property type="entry name" value="OROTIDINE 5'-PHOSPHATE DECARBOXYLASE"/>
    <property type="match status" value="1"/>
</dbReference>
<dbReference type="Pfam" id="PF00215">
    <property type="entry name" value="OMPdecase"/>
    <property type="match status" value="1"/>
</dbReference>
<dbReference type="InterPro" id="IPR011060">
    <property type="entry name" value="RibuloseP-bd_barrel"/>
</dbReference>
<dbReference type="InterPro" id="IPR018089">
    <property type="entry name" value="OMPdecase_AS"/>
</dbReference>
<dbReference type="GO" id="GO:0004590">
    <property type="term" value="F:orotidine-5'-phosphate decarboxylase activity"/>
    <property type="evidence" value="ECO:0007669"/>
    <property type="project" value="UniProtKB-EC"/>
</dbReference>
<keyword evidence="6 10" id="KW-0665">Pyrimidine biosynthesis</keyword>
<feature type="binding site" evidence="9">
    <location>
        <position position="240"/>
    </location>
    <ligand>
        <name>substrate</name>
    </ligand>
</feature>
<feature type="binding site" evidence="9">
    <location>
        <position position="221"/>
    </location>
    <ligand>
        <name>substrate</name>
    </ligand>
</feature>
<dbReference type="STRING" id="1016849.A0A0D1Y9F9"/>
<evidence type="ECO:0000256" key="4">
    <source>
        <dbReference type="ARBA" id="ARBA00021923"/>
    </source>
</evidence>
<evidence type="ECO:0000256" key="7">
    <source>
        <dbReference type="ARBA" id="ARBA00023239"/>
    </source>
</evidence>
<evidence type="ECO:0000256" key="2">
    <source>
        <dbReference type="ARBA" id="ARBA00011018"/>
    </source>
</evidence>
<dbReference type="UniPathway" id="UPA00070">
    <property type="reaction ID" value="UER00120"/>
</dbReference>
<feature type="active site" description="For OMPdecase activity" evidence="8">
    <location>
        <position position="95"/>
    </location>
</feature>
<evidence type="ECO:0000256" key="8">
    <source>
        <dbReference type="PIRSR" id="PIRSR614732-1"/>
    </source>
</evidence>
<dbReference type="NCBIfam" id="TIGR01740">
    <property type="entry name" value="pyrF"/>
    <property type="match status" value="1"/>
</dbReference>
<evidence type="ECO:0000259" key="11">
    <source>
        <dbReference type="SMART" id="SM00934"/>
    </source>
</evidence>
<dbReference type="Proteomes" id="UP000053599">
    <property type="component" value="Unassembled WGS sequence"/>
</dbReference>
<dbReference type="GO" id="GO:0006207">
    <property type="term" value="P:'de novo' pyrimidine nucleobase biosynthetic process"/>
    <property type="evidence" value="ECO:0007669"/>
    <property type="project" value="InterPro"/>
</dbReference>
<dbReference type="EC" id="4.1.1.23" evidence="3 10"/>
<dbReference type="InterPro" id="IPR014732">
    <property type="entry name" value="OMPdecase"/>
</dbReference>
<evidence type="ECO:0000256" key="9">
    <source>
        <dbReference type="PIRSR" id="PIRSR614732-2"/>
    </source>
</evidence>
<name>A0A0D1Y9F9_9EURO</name>
<evidence type="ECO:0000256" key="3">
    <source>
        <dbReference type="ARBA" id="ARBA00012321"/>
    </source>
</evidence>
<dbReference type="AlphaFoldDB" id="A0A0D1Y9F9"/>
<comment type="catalytic activity">
    <reaction evidence="10">
        <text>orotidine 5'-phosphate + H(+) = UMP + CO2</text>
        <dbReference type="Rhea" id="RHEA:11596"/>
        <dbReference type="ChEBI" id="CHEBI:15378"/>
        <dbReference type="ChEBI" id="CHEBI:16526"/>
        <dbReference type="ChEBI" id="CHEBI:57538"/>
        <dbReference type="ChEBI" id="CHEBI:57865"/>
        <dbReference type="EC" id="4.1.1.23"/>
    </reaction>
</comment>